<gene>
    <name evidence="1" type="ORF">S01H1_34910</name>
</gene>
<accession>X0V4K1</accession>
<proteinExistence type="predicted"/>
<evidence type="ECO:0000313" key="1">
    <source>
        <dbReference type="EMBL" id="GAG07433.1"/>
    </source>
</evidence>
<comment type="caution">
    <text evidence="1">The sequence shown here is derived from an EMBL/GenBank/DDBJ whole genome shotgun (WGS) entry which is preliminary data.</text>
</comment>
<name>X0V4K1_9ZZZZ</name>
<feature type="non-terminal residue" evidence="1">
    <location>
        <position position="89"/>
    </location>
</feature>
<dbReference type="EMBL" id="BARS01021770">
    <property type="protein sequence ID" value="GAG07433.1"/>
    <property type="molecule type" value="Genomic_DNA"/>
</dbReference>
<organism evidence="1">
    <name type="scientific">marine sediment metagenome</name>
    <dbReference type="NCBI Taxonomy" id="412755"/>
    <lineage>
        <taxon>unclassified sequences</taxon>
        <taxon>metagenomes</taxon>
        <taxon>ecological metagenomes</taxon>
    </lineage>
</organism>
<protein>
    <submittedName>
        <fullName evidence="1">Uncharacterized protein</fullName>
    </submittedName>
</protein>
<dbReference type="AlphaFoldDB" id="X0V4K1"/>
<reference evidence="1" key="1">
    <citation type="journal article" date="2014" name="Front. Microbiol.">
        <title>High frequency of phylogenetically diverse reductive dehalogenase-homologous genes in deep subseafloor sedimentary metagenomes.</title>
        <authorList>
            <person name="Kawai M."/>
            <person name="Futagami T."/>
            <person name="Toyoda A."/>
            <person name="Takaki Y."/>
            <person name="Nishi S."/>
            <person name="Hori S."/>
            <person name="Arai W."/>
            <person name="Tsubouchi T."/>
            <person name="Morono Y."/>
            <person name="Uchiyama I."/>
            <person name="Ito T."/>
            <person name="Fujiyama A."/>
            <person name="Inagaki F."/>
            <person name="Takami H."/>
        </authorList>
    </citation>
    <scope>NUCLEOTIDE SEQUENCE</scope>
    <source>
        <strain evidence="1">Expedition CK06-06</strain>
    </source>
</reference>
<sequence>MSEDLATVEPTEITTLEPAEKVIYESEQLSKVRSRLVEGKDVIDYGGKPYTAKGGLRKMATAFSVSLEIVRNPQNNEPVCSRFEHEDSE</sequence>